<dbReference type="AlphaFoldDB" id="A0A1H1DB38"/>
<gene>
    <name evidence="2" type="ORF">SAMN05443245_2559</name>
</gene>
<protein>
    <submittedName>
        <fullName evidence="2">Uncharacterized protein</fullName>
    </submittedName>
</protein>
<dbReference type="Proteomes" id="UP000183487">
    <property type="component" value="Unassembled WGS sequence"/>
</dbReference>
<dbReference type="EMBL" id="FNKP01000001">
    <property type="protein sequence ID" value="SDQ73672.1"/>
    <property type="molecule type" value="Genomic_DNA"/>
</dbReference>
<organism evidence="2 3">
    <name type="scientific">Paraburkholderia fungorum</name>
    <dbReference type="NCBI Taxonomy" id="134537"/>
    <lineage>
        <taxon>Bacteria</taxon>
        <taxon>Pseudomonadati</taxon>
        <taxon>Pseudomonadota</taxon>
        <taxon>Betaproteobacteria</taxon>
        <taxon>Burkholderiales</taxon>
        <taxon>Burkholderiaceae</taxon>
        <taxon>Paraburkholderia</taxon>
    </lineage>
</organism>
<keyword evidence="1" id="KW-0812">Transmembrane</keyword>
<accession>A0A1H1DB38</accession>
<evidence type="ECO:0000256" key="1">
    <source>
        <dbReference type="SAM" id="Phobius"/>
    </source>
</evidence>
<keyword evidence="1" id="KW-0472">Membrane</keyword>
<keyword evidence="1" id="KW-1133">Transmembrane helix</keyword>
<dbReference type="OrthoDB" id="9034589at2"/>
<sequence>MRAALGIFVLIAILAVYSVAAPRLGAWQAVPLTLAVAALLALGAARHKRAQPVALKIDRDGLSAWNRAGALLVQGRISGCSQWSNRLLILALVQEDGRKRSLLLTADALPAGAFRELSVLGRRGAGA</sequence>
<reference evidence="3" key="1">
    <citation type="submission" date="2016-10" db="EMBL/GenBank/DDBJ databases">
        <authorList>
            <person name="Varghese N."/>
        </authorList>
    </citation>
    <scope>NUCLEOTIDE SEQUENCE [LARGE SCALE GENOMIC DNA]</scope>
    <source>
        <strain evidence="3">GAS106B</strain>
    </source>
</reference>
<name>A0A1H1DB38_9BURK</name>
<dbReference type="Pfam" id="PF07254">
    <property type="entry name" value="Cpta_toxin"/>
    <property type="match status" value="1"/>
</dbReference>
<feature type="transmembrane region" description="Helical" evidence="1">
    <location>
        <begin position="28"/>
        <end position="45"/>
    </location>
</feature>
<evidence type="ECO:0000313" key="2">
    <source>
        <dbReference type="EMBL" id="SDQ73672.1"/>
    </source>
</evidence>
<proteinExistence type="predicted"/>
<evidence type="ECO:0000313" key="3">
    <source>
        <dbReference type="Proteomes" id="UP000183487"/>
    </source>
</evidence>
<keyword evidence="3" id="KW-1185">Reference proteome</keyword>
<dbReference type="InterPro" id="IPR009883">
    <property type="entry name" value="YgfX"/>
</dbReference>